<dbReference type="GO" id="GO:0036424">
    <property type="term" value="F:L-phosphoserine phosphatase activity"/>
    <property type="evidence" value="ECO:0007669"/>
    <property type="project" value="InterPro"/>
</dbReference>
<reference evidence="16" key="1">
    <citation type="submission" date="2014-12" db="EMBL/GenBank/DDBJ databases">
        <title>Complete genome sequence of a multi-drug resistant Klebsiella pneumoniae.</title>
        <authorList>
            <person name="Hua X."/>
            <person name="Chen Q."/>
            <person name="Li X."/>
            <person name="Feng Y."/>
            <person name="Ruan Z."/>
            <person name="Yu Y."/>
        </authorList>
    </citation>
    <scope>NUCLEOTIDE SEQUENCE [LARGE SCALE GENOMIC DNA]</scope>
    <source>
        <strain evidence="16">5.12</strain>
    </source>
</reference>
<dbReference type="SFLD" id="SFLDS00003">
    <property type="entry name" value="Haloacid_Dehalogenase"/>
    <property type="match status" value="1"/>
</dbReference>
<name>A0A6M4MG96_9ALTE</name>
<dbReference type="GO" id="GO:0000287">
    <property type="term" value="F:magnesium ion binding"/>
    <property type="evidence" value="ECO:0007669"/>
    <property type="project" value="TreeGrafter"/>
</dbReference>
<feature type="active site" description="Proton donor" evidence="14">
    <location>
        <position position="141"/>
    </location>
</feature>
<keyword evidence="16" id="KW-1185">Reference proteome</keyword>
<evidence type="ECO:0000256" key="4">
    <source>
        <dbReference type="ARBA" id="ARBA00012640"/>
    </source>
</evidence>
<evidence type="ECO:0000256" key="9">
    <source>
        <dbReference type="ARBA" id="ARBA00022842"/>
    </source>
</evidence>
<comment type="catalytic activity">
    <reaction evidence="12">
        <text>O-phospho-L-serine + H2O = L-serine + phosphate</text>
        <dbReference type="Rhea" id="RHEA:21208"/>
        <dbReference type="ChEBI" id="CHEBI:15377"/>
        <dbReference type="ChEBI" id="CHEBI:33384"/>
        <dbReference type="ChEBI" id="CHEBI:43474"/>
        <dbReference type="ChEBI" id="CHEBI:57524"/>
        <dbReference type="EC" id="3.1.3.3"/>
    </reaction>
</comment>
<dbReference type="NCBIfam" id="TIGR00338">
    <property type="entry name" value="serB"/>
    <property type="match status" value="1"/>
</dbReference>
<dbReference type="InterPro" id="IPR036412">
    <property type="entry name" value="HAD-like_sf"/>
</dbReference>
<dbReference type="UniPathway" id="UPA00135">
    <property type="reaction ID" value="UER00198"/>
</dbReference>
<evidence type="ECO:0000313" key="16">
    <source>
        <dbReference type="Proteomes" id="UP000219285"/>
    </source>
</evidence>
<dbReference type="EMBL" id="CP052766">
    <property type="protein sequence ID" value="QJR82103.1"/>
    <property type="molecule type" value="Genomic_DNA"/>
</dbReference>
<keyword evidence="9" id="KW-0460">Magnesium</keyword>
<keyword evidence="8 15" id="KW-0378">Hydrolase</keyword>
<dbReference type="InterPro" id="IPR050582">
    <property type="entry name" value="HAD-like_SerB"/>
</dbReference>
<dbReference type="InterPro" id="IPR023214">
    <property type="entry name" value="HAD_sf"/>
</dbReference>
<feature type="active site" description="Nucleophile" evidence="14">
    <location>
        <position position="139"/>
    </location>
</feature>
<evidence type="ECO:0000256" key="10">
    <source>
        <dbReference type="ARBA" id="ARBA00023299"/>
    </source>
</evidence>
<sequence>MTKITPNDSQLHSAAYLQSLLCVPNLAMHLTTTGWRQEAHKSDATPPADAVVTVAAQALTLHQLTEIVKALADNVSVGGIVEHGLNQAFGETVLTAPVMLHNHQSLKQKITEVSTRYRVELAVQRTQPELEKAGLLVMDMDSTVIQIECIDEIAKLTGLGDQVAAVTERAMRGEMEFKESLIARVACLEGVKAEMLTQIRDSIPVMPGAITLVEELKRRGWRVAIASGGFTFFANHLATRLGLDAAISNELEVVAGTLTGKVSGSIVDANVKAQTVTQLATDWNIPLQQTIAMGDGANDLLMMEKAGLGVACHAKPIVNDNADVAIRYSGLHALLYYMK</sequence>
<dbReference type="InterPro" id="IPR004469">
    <property type="entry name" value="PSP"/>
</dbReference>
<dbReference type="PANTHER" id="PTHR43344">
    <property type="entry name" value="PHOSPHOSERINE PHOSPHATASE"/>
    <property type="match status" value="1"/>
</dbReference>
<evidence type="ECO:0000256" key="8">
    <source>
        <dbReference type="ARBA" id="ARBA00022801"/>
    </source>
</evidence>
<dbReference type="SFLD" id="SFLDG01136">
    <property type="entry name" value="C1.6:_Phosphoserine_Phosphatas"/>
    <property type="match status" value="1"/>
</dbReference>
<dbReference type="SFLD" id="SFLDF00029">
    <property type="entry name" value="phosphoserine_phosphatase"/>
    <property type="match status" value="1"/>
</dbReference>
<gene>
    <name evidence="15" type="primary">serB</name>
    <name evidence="15" type="ORF">CA267_015765</name>
</gene>
<dbReference type="NCBIfam" id="TIGR01488">
    <property type="entry name" value="HAD-SF-IB"/>
    <property type="match status" value="1"/>
</dbReference>
<dbReference type="PANTHER" id="PTHR43344:SF2">
    <property type="entry name" value="PHOSPHOSERINE PHOSPHATASE"/>
    <property type="match status" value="1"/>
</dbReference>
<dbReference type="OrthoDB" id="9792539at2"/>
<dbReference type="SUPFAM" id="SSF56784">
    <property type="entry name" value="HAD-like"/>
    <property type="match status" value="1"/>
</dbReference>
<comment type="similarity">
    <text evidence="3">Belongs to the HAD-like hydrolase superfamily. SerB family.</text>
</comment>
<dbReference type="RefSeq" id="WP_075610292.1">
    <property type="nucleotide sequence ID" value="NZ_CP052766.1"/>
</dbReference>
<evidence type="ECO:0000256" key="5">
    <source>
        <dbReference type="ARBA" id="ARBA00015196"/>
    </source>
</evidence>
<proteinExistence type="inferred from homology"/>
<evidence type="ECO:0000256" key="7">
    <source>
        <dbReference type="ARBA" id="ARBA00022723"/>
    </source>
</evidence>
<dbReference type="KEGG" id="apel:CA267_015765"/>
<evidence type="ECO:0000256" key="2">
    <source>
        <dbReference type="ARBA" id="ARBA00005135"/>
    </source>
</evidence>
<comment type="pathway">
    <text evidence="2">Amino-acid biosynthesis; L-serine biosynthesis; L-serine from 3-phospho-D-glycerate: step 3/3.</text>
</comment>
<evidence type="ECO:0000256" key="6">
    <source>
        <dbReference type="ARBA" id="ARBA00022605"/>
    </source>
</evidence>
<evidence type="ECO:0000256" key="14">
    <source>
        <dbReference type="PIRSR" id="PIRSR604469-1"/>
    </source>
</evidence>
<protein>
    <recommendedName>
        <fullName evidence="5">Phosphoserine phosphatase</fullName>
        <ecNumber evidence="4">3.1.3.3</ecNumber>
    </recommendedName>
    <alternativeName>
        <fullName evidence="11">O-phosphoserine phosphohydrolase</fullName>
    </alternativeName>
</protein>
<dbReference type="Pfam" id="PF00702">
    <property type="entry name" value="Hydrolase"/>
    <property type="match status" value="1"/>
</dbReference>
<dbReference type="Proteomes" id="UP000219285">
    <property type="component" value="Chromosome"/>
</dbReference>
<keyword evidence="7" id="KW-0479">Metal-binding</keyword>
<dbReference type="AlphaFoldDB" id="A0A6M4MG96"/>
<reference evidence="15 16" key="2">
    <citation type="submission" date="2020-04" db="EMBL/GenBank/DDBJ databases">
        <title>Complete genome sequence of Alteromonas pelagimontana 5.12T.</title>
        <authorList>
            <person name="Sinha R.K."/>
            <person name="Krishnan K.P."/>
            <person name="Kurian J.P."/>
        </authorList>
    </citation>
    <scope>NUCLEOTIDE SEQUENCE [LARGE SCALE GENOMIC DNA]</scope>
    <source>
        <strain evidence="15 16">5.12</strain>
    </source>
</reference>
<dbReference type="CDD" id="cd07500">
    <property type="entry name" value="HAD_PSP"/>
    <property type="match status" value="1"/>
</dbReference>
<evidence type="ECO:0000256" key="3">
    <source>
        <dbReference type="ARBA" id="ARBA00009184"/>
    </source>
</evidence>
<evidence type="ECO:0000313" key="15">
    <source>
        <dbReference type="EMBL" id="QJR82103.1"/>
    </source>
</evidence>
<organism evidence="15 16">
    <name type="scientific">Alteromonas pelagimontana</name>
    <dbReference type="NCBI Taxonomy" id="1858656"/>
    <lineage>
        <taxon>Bacteria</taxon>
        <taxon>Pseudomonadati</taxon>
        <taxon>Pseudomonadota</taxon>
        <taxon>Gammaproteobacteria</taxon>
        <taxon>Alteromonadales</taxon>
        <taxon>Alteromonadaceae</taxon>
        <taxon>Alteromonas/Salinimonas group</taxon>
        <taxon>Alteromonas</taxon>
    </lineage>
</organism>
<keyword evidence="10" id="KW-0718">Serine biosynthesis</keyword>
<dbReference type="GO" id="GO:0005737">
    <property type="term" value="C:cytoplasm"/>
    <property type="evidence" value="ECO:0007669"/>
    <property type="project" value="TreeGrafter"/>
</dbReference>
<evidence type="ECO:0000256" key="12">
    <source>
        <dbReference type="ARBA" id="ARBA00048138"/>
    </source>
</evidence>
<evidence type="ECO:0000256" key="13">
    <source>
        <dbReference type="ARBA" id="ARBA00048523"/>
    </source>
</evidence>
<dbReference type="GO" id="GO:0006564">
    <property type="term" value="P:L-serine biosynthetic process"/>
    <property type="evidence" value="ECO:0007669"/>
    <property type="project" value="UniProtKB-KW"/>
</dbReference>
<evidence type="ECO:0000256" key="1">
    <source>
        <dbReference type="ARBA" id="ARBA00001946"/>
    </source>
</evidence>
<dbReference type="SFLD" id="SFLDG01137">
    <property type="entry name" value="C1.6.1:_Phosphoserine_Phosphat"/>
    <property type="match status" value="1"/>
</dbReference>
<dbReference type="EC" id="3.1.3.3" evidence="4"/>
<accession>A0A6M4MG96</accession>
<evidence type="ECO:0000256" key="11">
    <source>
        <dbReference type="ARBA" id="ARBA00031693"/>
    </source>
</evidence>
<comment type="catalytic activity">
    <reaction evidence="13">
        <text>O-phospho-D-serine + H2O = D-serine + phosphate</text>
        <dbReference type="Rhea" id="RHEA:24873"/>
        <dbReference type="ChEBI" id="CHEBI:15377"/>
        <dbReference type="ChEBI" id="CHEBI:35247"/>
        <dbReference type="ChEBI" id="CHEBI:43474"/>
        <dbReference type="ChEBI" id="CHEBI:58680"/>
        <dbReference type="EC" id="3.1.3.3"/>
    </reaction>
</comment>
<comment type="cofactor">
    <cofactor evidence="1">
        <name>Mg(2+)</name>
        <dbReference type="ChEBI" id="CHEBI:18420"/>
    </cofactor>
</comment>
<keyword evidence="6" id="KW-0028">Amino-acid biosynthesis</keyword>
<dbReference type="Gene3D" id="3.40.50.1000">
    <property type="entry name" value="HAD superfamily/HAD-like"/>
    <property type="match status" value="1"/>
</dbReference>